<dbReference type="Proteomes" id="UP001476798">
    <property type="component" value="Unassembled WGS sequence"/>
</dbReference>
<sequence>MGTSQLPVSCYFLTRWLPFLRAESLLSAFLNGAHIPPHIYLRISWWINLTISPPGGLLRATIPHRACSRNYRTKGWFTNPSNVMWRIWSSVSHPYVDSLNAFGALNTIKVVVSPPQEVMICIRFR</sequence>
<dbReference type="EMBL" id="JAHRIO010037414">
    <property type="protein sequence ID" value="MEQ2170266.1"/>
    <property type="molecule type" value="Genomic_DNA"/>
</dbReference>
<comment type="caution">
    <text evidence="1">The sequence shown here is derived from an EMBL/GenBank/DDBJ whole genome shotgun (WGS) entry which is preliminary data.</text>
</comment>
<gene>
    <name evidence="1" type="ORF">GOODEAATRI_033784</name>
</gene>
<organism evidence="1 2">
    <name type="scientific">Goodea atripinnis</name>
    <dbReference type="NCBI Taxonomy" id="208336"/>
    <lineage>
        <taxon>Eukaryota</taxon>
        <taxon>Metazoa</taxon>
        <taxon>Chordata</taxon>
        <taxon>Craniata</taxon>
        <taxon>Vertebrata</taxon>
        <taxon>Euteleostomi</taxon>
        <taxon>Actinopterygii</taxon>
        <taxon>Neopterygii</taxon>
        <taxon>Teleostei</taxon>
        <taxon>Neoteleostei</taxon>
        <taxon>Acanthomorphata</taxon>
        <taxon>Ovalentaria</taxon>
        <taxon>Atherinomorphae</taxon>
        <taxon>Cyprinodontiformes</taxon>
        <taxon>Goodeidae</taxon>
        <taxon>Goodea</taxon>
    </lineage>
</organism>
<accession>A0ABV0NFU8</accession>
<protein>
    <submittedName>
        <fullName evidence="1">Uncharacterized protein</fullName>
    </submittedName>
</protein>
<name>A0ABV0NFU8_9TELE</name>
<evidence type="ECO:0000313" key="2">
    <source>
        <dbReference type="Proteomes" id="UP001476798"/>
    </source>
</evidence>
<proteinExistence type="predicted"/>
<keyword evidence="2" id="KW-1185">Reference proteome</keyword>
<evidence type="ECO:0000313" key="1">
    <source>
        <dbReference type="EMBL" id="MEQ2170266.1"/>
    </source>
</evidence>
<reference evidence="1 2" key="1">
    <citation type="submission" date="2021-06" db="EMBL/GenBank/DDBJ databases">
        <authorList>
            <person name="Palmer J.M."/>
        </authorList>
    </citation>
    <scope>NUCLEOTIDE SEQUENCE [LARGE SCALE GENOMIC DNA]</scope>
    <source>
        <strain evidence="1 2">GA_2019</strain>
        <tissue evidence="1">Muscle</tissue>
    </source>
</reference>